<organism evidence="4 5">
    <name type="scientific">Ilex paraguariensis</name>
    <name type="common">yerba mate</name>
    <dbReference type="NCBI Taxonomy" id="185542"/>
    <lineage>
        <taxon>Eukaryota</taxon>
        <taxon>Viridiplantae</taxon>
        <taxon>Streptophyta</taxon>
        <taxon>Embryophyta</taxon>
        <taxon>Tracheophyta</taxon>
        <taxon>Spermatophyta</taxon>
        <taxon>Magnoliopsida</taxon>
        <taxon>eudicotyledons</taxon>
        <taxon>Gunneridae</taxon>
        <taxon>Pentapetalae</taxon>
        <taxon>asterids</taxon>
        <taxon>campanulids</taxon>
        <taxon>Aquifoliales</taxon>
        <taxon>Aquifoliaceae</taxon>
        <taxon>Ilex</taxon>
    </lineage>
</organism>
<dbReference type="AlphaFoldDB" id="A0ABC8RH26"/>
<keyword evidence="1" id="KW-0812">Transmembrane</keyword>
<proteinExistence type="predicted"/>
<name>A0ABC8RH26_9AQUA</name>
<dbReference type="EMBL" id="CAUOFW020001224">
    <property type="protein sequence ID" value="CAK9142344.1"/>
    <property type="molecule type" value="Genomic_DNA"/>
</dbReference>
<keyword evidence="3" id="KW-0472">Membrane</keyword>
<sequence>MQARIASSCFRARGLFFDRAETVIVNSCRMSFRHNPIIIPSRPFCSQTFVSCQSRRIFTRQLSTKHKPWESSRTVPYLHNTSMPFSQIPRPGLPNILFDEQGPIPKGLAMFSTSTGGDVMGAIQDAKQVKSTTVVKGVVSEEGIPSTKIVSTLAKYLWMKDNLEFRLRVIAAFGFLGCCHGERIDNIVLNVQVPFLFKLAVDWLNTVTGNASALADFTSANSTVLALVCEPRSQLRTTVFSKVALRTIRSVSRKVFSHLLELDLQYHLSR</sequence>
<evidence type="ECO:0000313" key="5">
    <source>
        <dbReference type="Proteomes" id="UP001642360"/>
    </source>
</evidence>
<keyword evidence="5" id="KW-1185">Reference proteome</keyword>
<keyword evidence="2" id="KW-1133">Transmembrane helix</keyword>
<evidence type="ECO:0000256" key="3">
    <source>
        <dbReference type="ARBA" id="ARBA00023136"/>
    </source>
</evidence>
<dbReference type="InterPro" id="IPR036640">
    <property type="entry name" value="ABC1_TM_sf"/>
</dbReference>
<dbReference type="Proteomes" id="UP001642360">
    <property type="component" value="Unassembled WGS sequence"/>
</dbReference>
<gene>
    <name evidence="4" type="ORF">ILEXP_LOCUS10027</name>
</gene>
<evidence type="ECO:0000256" key="1">
    <source>
        <dbReference type="ARBA" id="ARBA00022692"/>
    </source>
</evidence>
<protein>
    <submittedName>
        <fullName evidence="4">Uncharacterized protein</fullName>
    </submittedName>
</protein>
<evidence type="ECO:0000256" key="2">
    <source>
        <dbReference type="ARBA" id="ARBA00022989"/>
    </source>
</evidence>
<dbReference type="Gene3D" id="1.20.1560.10">
    <property type="entry name" value="ABC transporter type 1, transmembrane domain"/>
    <property type="match status" value="1"/>
</dbReference>
<accession>A0ABC8RH26</accession>
<dbReference type="SUPFAM" id="SSF90123">
    <property type="entry name" value="ABC transporter transmembrane region"/>
    <property type="match status" value="1"/>
</dbReference>
<evidence type="ECO:0000313" key="4">
    <source>
        <dbReference type="EMBL" id="CAK9142344.1"/>
    </source>
</evidence>
<reference evidence="4 5" key="1">
    <citation type="submission" date="2024-02" db="EMBL/GenBank/DDBJ databases">
        <authorList>
            <person name="Vignale AGUSTIN F."/>
            <person name="Sosa J E."/>
            <person name="Modenutti C."/>
        </authorList>
    </citation>
    <scope>NUCLEOTIDE SEQUENCE [LARGE SCALE GENOMIC DNA]</scope>
</reference>
<comment type="caution">
    <text evidence="4">The sequence shown here is derived from an EMBL/GenBank/DDBJ whole genome shotgun (WGS) entry which is preliminary data.</text>
</comment>